<evidence type="ECO:0000256" key="4">
    <source>
        <dbReference type="ARBA" id="ARBA00022475"/>
    </source>
</evidence>
<evidence type="ECO:0000256" key="10">
    <source>
        <dbReference type="ARBA" id="ARBA00023136"/>
    </source>
</evidence>
<evidence type="ECO:0000256" key="8">
    <source>
        <dbReference type="ARBA" id="ARBA00022989"/>
    </source>
</evidence>
<dbReference type="GO" id="GO:0005886">
    <property type="term" value="C:plasma membrane"/>
    <property type="evidence" value="ECO:0007669"/>
    <property type="project" value="UniProtKB-SubCell"/>
</dbReference>
<accession>A0A918XS25</accession>
<dbReference type="GO" id="GO:0000287">
    <property type="term" value="F:magnesium ion binding"/>
    <property type="evidence" value="ECO:0007669"/>
    <property type="project" value="TreeGrafter"/>
</dbReference>
<keyword evidence="7" id="KW-0862">Zinc</keyword>
<dbReference type="EMBL" id="BMZS01000004">
    <property type="protein sequence ID" value="GHD49283.1"/>
    <property type="molecule type" value="Genomic_DNA"/>
</dbReference>
<evidence type="ECO:0000256" key="9">
    <source>
        <dbReference type="ARBA" id="ARBA00023065"/>
    </source>
</evidence>
<keyword evidence="9" id="KW-0406">Ion transport</keyword>
<dbReference type="GO" id="GO:0050897">
    <property type="term" value="F:cobalt ion binding"/>
    <property type="evidence" value="ECO:0007669"/>
    <property type="project" value="TreeGrafter"/>
</dbReference>
<reference evidence="12" key="2">
    <citation type="submission" date="2020-09" db="EMBL/GenBank/DDBJ databases">
        <authorList>
            <person name="Sun Q."/>
            <person name="Kim S."/>
        </authorList>
    </citation>
    <scope>NUCLEOTIDE SEQUENCE</scope>
    <source>
        <strain evidence="12">KCTC 42651</strain>
    </source>
</reference>
<dbReference type="InterPro" id="IPR045861">
    <property type="entry name" value="CorA_cytoplasmic_dom"/>
</dbReference>
<reference evidence="12" key="1">
    <citation type="journal article" date="2014" name="Int. J. Syst. Evol. Microbiol.">
        <title>Complete genome sequence of Corynebacterium casei LMG S-19264T (=DSM 44701T), isolated from a smear-ripened cheese.</title>
        <authorList>
            <consortium name="US DOE Joint Genome Institute (JGI-PGF)"/>
            <person name="Walter F."/>
            <person name="Albersmeier A."/>
            <person name="Kalinowski J."/>
            <person name="Ruckert C."/>
        </authorList>
    </citation>
    <scope>NUCLEOTIDE SEQUENCE</scope>
    <source>
        <strain evidence="12">KCTC 42651</strain>
    </source>
</reference>
<sequence>MAQERPGSGLIFGIRLDGRGGSVPVEGDTSAGPLWLHLERHDPAVQAWLATDAGVPPAVARALLEEDTRPRCVVRPDGILLILRGINFDPAAQHEETIAVRLWVEPGRLLSLRRYRVMAVNDLKESLERGEGPGTVADLVLRIVERLTARMIPEIDGMEEDLGALEVASLGDGSAVDRGRLGEIRRRALVLHRYLAPQREALVEFRRTGGERLAELDPMDFQETIDRVTRLVEDLDALRSRAAIVEDGLALKAAERMNRNMYWLSIVATVFLPIGFVTGLLGVNVGGIPGAESPWGFAALVGLLAGLIAIEVWIMRRARLI</sequence>
<evidence type="ECO:0000256" key="7">
    <source>
        <dbReference type="ARBA" id="ARBA00022833"/>
    </source>
</evidence>
<name>A0A918XS25_9PROT</name>
<gene>
    <name evidence="12" type="primary">cmaX</name>
    <name evidence="12" type="ORF">GCM10017083_21380</name>
</gene>
<comment type="similarity">
    <text evidence="2">Belongs to the CorA metal ion transporter (MIT) (TC 1.A.35) family.</text>
</comment>
<evidence type="ECO:0000256" key="1">
    <source>
        <dbReference type="ARBA" id="ARBA00004651"/>
    </source>
</evidence>
<dbReference type="PANTHER" id="PTHR46494:SF3">
    <property type="entry name" value="ZINC TRANSPORT PROTEIN ZNTB"/>
    <property type="match status" value="1"/>
</dbReference>
<dbReference type="Pfam" id="PF01544">
    <property type="entry name" value="CorA"/>
    <property type="match status" value="1"/>
</dbReference>
<dbReference type="Gene3D" id="3.30.460.20">
    <property type="entry name" value="CorA soluble domain-like"/>
    <property type="match status" value="1"/>
</dbReference>
<keyword evidence="13" id="KW-1185">Reference proteome</keyword>
<dbReference type="GO" id="GO:0015095">
    <property type="term" value="F:magnesium ion transmembrane transporter activity"/>
    <property type="evidence" value="ECO:0007669"/>
    <property type="project" value="TreeGrafter"/>
</dbReference>
<keyword evidence="4" id="KW-1003">Cell membrane</keyword>
<keyword evidence="6 11" id="KW-0812">Transmembrane</keyword>
<evidence type="ECO:0000256" key="11">
    <source>
        <dbReference type="SAM" id="Phobius"/>
    </source>
</evidence>
<dbReference type="RefSeq" id="WP_189989195.1">
    <property type="nucleotide sequence ID" value="NZ_BMZS01000004.1"/>
</dbReference>
<dbReference type="SUPFAM" id="SSF143865">
    <property type="entry name" value="CorA soluble domain-like"/>
    <property type="match status" value="1"/>
</dbReference>
<feature type="transmembrane region" description="Helical" evidence="11">
    <location>
        <begin position="261"/>
        <end position="283"/>
    </location>
</feature>
<protein>
    <submittedName>
        <fullName evidence="12">Transporter</fullName>
    </submittedName>
</protein>
<evidence type="ECO:0000313" key="13">
    <source>
        <dbReference type="Proteomes" id="UP000630353"/>
    </source>
</evidence>
<evidence type="ECO:0000256" key="2">
    <source>
        <dbReference type="ARBA" id="ARBA00009765"/>
    </source>
</evidence>
<comment type="subcellular location">
    <subcellularLocation>
        <location evidence="1">Cell membrane</location>
        <topology evidence="1">Multi-pass membrane protein</topology>
    </subcellularLocation>
</comment>
<dbReference type="InterPro" id="IPR045863">
    <property type="entry name" value="CorA_TM1_TM2"/>
</dbReference>
<dbReference type="AlphaFoldDB" id="A0A918XS25"/>
<evidence type="ECO:0000256" key="5">
    <source>
        <dbReference type="ARBA" id="ARBA00022519"/>
    </source>
</evidence>
<feature type="transmembrane region" description="Helical" evidence="11">
    <location>
        <begin position="295"/>
        <end position="314"/>
    </location>
</feature>
<evidence type="ECO:0000313" key="12">
    <source>
        <dbReference type="EMBL" id="GHD49283.1"/>
    </source>
</evidence>
<dbReference type="InterPro" id="IPR002523">
    <property type="entry name" value="MgTranspt_CorA/ZnTranspt_ZntB"/>
</dbReference>
<dbReference type="Proteomes" id="UP000630353">
    <property type="component" value="Unassembled WGS sequence"/>
</dbReference>
<dbReference type="CDD" id="cd12833">
    <property type="entry name" value="ZntB-like_1"/>
    <property type="match status" value="1"/>
</dbReference>
<keyword evidence="10 11" id="KW-0472">Membrane</keyword>
<dbReference type="SUPFAM" id="SSF144083">
    <property type="entry name" value="Magnesium transport protein CorA, transmembrane region"/>
    <property type="match status" value="1"/>
</dbReference>
<comment type="caution">
    <text evidence="12">The sequence shown here is derived from an EMBL/GenBank/DDBJ whole genome shotgun (WGS) entry which is preliminary data.</text>
</comment>
<evidence type="ECO:0000256" key="3">
    <source>
        <dbReference type="ARBA" id="ARBA00022448"/>
    </source>
</evidence>
<dbReference type="PANTHER" id="PTHR46494">
    <property type="entry name" value="CORA FAMILY METAL ION TRANSPORTER (EUROFUNG)"/>
    <property type="match status" value="1"/>
</dbReference>
<keyword evidence="5" id="KW-0997">Cell inner membrane</keyword>
<dbReference type="Gene3D" id="1.20.58.340">
    <property type="entry name" value="Magnesium transport protein CorA, transmembrane region"/>
    <property type="match status" value="2"/>
</dbReference>
<keyword evidence="3" id="KW-0813">Transport</keyword>
<keyword evidence="8 11" id="KW-1133">Transmembrane helix</keyword>
<proteinExistence type="inferred from homology"/>
<organism evidence="12 13">
    <name type="scientific">Thalassobaculum fulvum</name>
    <dbReference type="NCBI Taxonomy" id="1633335"/>
    <lineage>
        <taxon>Bacteria</taxon>
        <taxon>Pseudomonadati</taxon>
        <taxon>Pseudomonadota</taxon>
        <taxon>Alphaproteobacteria</taxon>
        <taxon>Rhodospirillales</taxon>
        <taxon>Thalassobaculaceae</taxon>
        <taxon>Thalassobaculum</taxon>
    </lineage>
</organism>
<dbReference type="GO" id="GO:0015087">
    <property type="term" value="F:cobalt ion transmembrane transporter activity"/>
    <property type="evidence" value="ECO:0007669"/>
    <property type="project" value="TreeGrafter"/>
</dbReference>
<evidence type="ECO:0000256" key="6">
    <source>
        <dbReference type="ARBA" id="ARBA00022692"/>
    </source>
</evidence>